<dbReference type="SMART" id="SM00116">
    <property type="entry name" value="CBS"/>
    <property type="match status" value="2"/>
</dbReference>
<dbReference type="Proteomes" id="UP001204445">
    <property type="component" value="Unassembled WGS sequence"/>
</dbReference>
<evidence type="ECO:0000256" key="1">
    <source>
        <dbReference type="ARBA" id="ARBA00023122"/>
    </source>
</evidence>
<organism evidence="4 5">
    <name type="scientific">Methylohalomonas lacus</name>
    <dbReference type="NCBI Taxonomy" id="398773"/>
    <lineage>
        <taxon>Bacteria</taxon>
        <taxon>Pseudomonadati</taxon>
        <taxon>Pseudomonadota</taxon>
        <taxon>Gammaproteobacteria</taxon>
        <taxon>Methylohalomonadales</taxon>
        <taxon>Methylohalomonadaceae</taxon>
        <taxon>Methylohalomonas</taxon>
    </lineage>
</organism>
<feature type="domain" description="CBS" evidence="3">
    <location>
        <begin position="10"/>
        <end position="68"/>
    </location>
</feature>
<name>A0AAE3L0X9_9GAMM</name>
<comment type="caution">
    <text evidence="4">The sequence shown here is derived from an EMBL/GenBank/DDBJ whole genome shotgun (WGS) entry which is preliminary data.</text>
</comment>
<feature type="domain" description="CBS" evidence="3">
    <location>
        <begin position="77"/>
        <end position="132"/>
    </location>
</feature>
<dbReference type="Gene3D" id="3.10.580.10">
    <property type="entry name" value="CBS-domain"/>
    <property type="match status" value="1"/>
</dbReference>
<dbReference type="InterPro" id="IPR046342">
    <property type="entry name" value="CBS_dom_sf"/>
</dbReference>
<accession>A0AAE3L0X9</accession>
<evidence type="ECO:0000256" key="2">
    <source>
        <dbReference type="PROSITE-ProRule" id="PRU00703"/>
    </source>
</evidence>
<dbReference type="PANTHER" id="PTHR43080">
    <property type="entry name" value="CBS DOMAIN-CONTAINING PROTEIN CBSX3, MITOCHONDRIAL"/>
    <property type="match status" value="1"/>
</dbReference>
<protein>
    <submittedName>
        <fullName evidence="4">CBS domain-containing protein</fullName>
    </submittedName>
</protein>
<dbReference type="PANTHER" id="PTHR43080:SF2">
    <property type="entry name" value="CBS DOMAIN-CONTAINING PROTEIN"/>
    <property type="match status" value="1"/>
</dbReference>
<evidence type="ECO:0000313" key="4">
    <source>
        <dbReference type="EMBL" id="MCS3902336.1"/>
    </source>
</evidence>
<dbReference type="PROSITE" id="PS51371">
    <property type="entry name" value="CBS"/>
    <property type="match status" value="2"/>
</dbReference>
<keyword evidence="5" id="KW-1185">Reference proteome</keyword>
<evidence type="ECO:0000313" key="5">
    <source>
        <dbReference type="Proteomes" id="UP001204445"/>
    </source>
</evidence>
<dbReference type="AlphaFoldDB" id="A0AAE3L0X9"/>
<dbReference type="SUPFAM" id="SSF54631">
    <property type="entry name" value="CBS-domain pair"/>
    <property type="match status" value="1"/>
</dbReference>
<dbReference type="InterPro" id="IPR051257">
    <property type="entry name" value="Diverse_CBS-Domain"/>
</dbReference>
<dbReference type="EMBL" id="JANUCT010000002">
    <property type="protein sequence ID" value="MCS3902336.1"/>
    <property type="molecule type" value="Genomic_DNA"/>
</dbReference>
<dbReference type="Pfam" id="PF00571">
    <property type="entry name" value="CBS"/>
    <property type="match status" value="2"/>
</dbReference>
<dbReference type="RefSeq" id="WP_259053842.1">
    <property type="nucleotide sequence ID" value="NZ_JANUCT010000002.1"/>
</dbReference>
<gene>
    <name evidence="4" type="ORF">J2T55_000332</name>
</gene>
<dbReference type="CDD" id="cd04623">
    <property type="entry name" value="CBS_pair_bac_euk"/>
    <property type="match status" value="1"/>
</dbReference>
<dbReference type="InterPro" id="IPR044725">
    <property type="entry name" value="CBSX3_CBS_dom"/>
</dbReference>
<sequence>MTTTVRQILENKGYSIHSVTPDTWVIDAIKLMAEASVGALLVMDNDQVAGIVSERDYTRKVILNNRSSQNTRVRDIMTSNVVSVRPDQNIEDCLVMISGHQIRHLPVVENGMAVGMLSVMDVVKTIISEKEFIIEQLENYISGAV</sequence>
<keyword evidence="1 2" id="KW-0129">CBS domain</keyword>
<dbReference type="InterPro" id="IPR000644">
    <property type="entry name" value="CBS_dom"/>
</dbReference>
<reference evidence="4" key="1">
    <citation type="submission" date="2022-08" db="EMBL/GenBank/DDBJ databases">
        <title>Genomic Encyclopedia of Type Strains, Phase III (KMG-III): the genomes of soil and plant-associated and newly described type strains.</title>
        <authorList>
            <person name="Whitman W."/>
        </authorList>
    </citation>
    <scope>NUCLEOTIDE SEQUENCE</scope>
    <source>
        <strain evidence="4">HMT 1</strain>
    </source>
</reference>
<evidence type="ECO:0000259" key="3">
    <source>
        <dbReference type="PROSITE" id="PS51371"/>
    </source>
</evidence>
<proteinExistence type="predicted"/>